<evidence type="ECO:0000256" key="2">
    <source>
        <dbReference type="ARBA" id="ARBA00005914"/>
    </source>
</evidence>
<feature type="region of interest" description="Disordered" evidence="8">
    <location>
        <begin position="1"/>
        <end position="48"/>
    </location>
</feature>
<dbReference type="InterPro" id="IPR004937">
    <property type="entry name" value="Urea_transporter"/>
</dbReference>
<evidence type="ECO:0000313" key="10">
    <source>
        <dbReference type="EMBL" id="KAK7081016.1"/>
    </source>
</evidence>
<organism evidence="10 11">
    <name type="scientific">Halocaridina rubra</name>
    <name type="common">Hawaiian red shrimp</name>
    <dbReference type="NCBI Taxonomy" id="373956"/>
    <lineage>
        <taxon>Eukaryota</taxon>
        <taxon>Metazoa</taxon>
        <taxon>Ecdysozoa</taxon>
        <taxon>Arthropoda</taxon>
        <taxon>Crustacea</taxon>
        <taxon>Multicrustacea</taxon>
        <taxon>Malacostraca</taxon>
        <taxon>Eumalacostraca</taxon>
        <taxon>Eucarida</taxon>
        <taxon>Decapoda</taxon>
        <taxon>Pleocyemata</taxon>
        <taxon>Caridea</taxon>
        <taxon>Atyoidea</taxon>
        <taxon>Atyidae</taxon>
        <taxon>Halocaridina</taxon>
    </lineage>
</organism>
<comment type="subcellular location">
    <subcellularLocation>
        <location evidence="1">Cell membrane</location>
        <topology evidence="1">Multi-pass membrane protein</topology>
    </subcellularLocation>
</comment>
<dbReference type="InterPro" id="IPR029020">
    <property type="entry name" value="Ammonium/urea_transptr"/>
</dbReference>
<comment type="catalytic activity">
    <reaction evidence="7">
        <text>urea(in) = urea(out)</text>
        <dbReference type="Rhea" id="RHEA:32799"/>
        <dbReference type="ChEBI" id="CHEBI:16199"/>
    </reaction>
</comment>
<keyword evidence="3" id="KW-1003">Cell membrane</keyword>
<sequence length="485" mass="52310">MQPHIFITGASEDPLSPSLHHNQPKSTTTALGPATSSTPGFPLHTSSIKSTNGRLPAMLSVPTWETMARRPSCLPNDTEINLRPKLRKLSSYDLSINDTLTSDSFDPNSVSTADSYDDIIDSEPPPCLESLTAWVLGDVQYITDFLDRWPLISFVLPLKLGNAILRTIGAPMLANNPFSGALILTAIILEAPMVALWALSALVVALVMALILKQPQHLVSSGQITQHGFLLGLLMGHATQHMPDLPLLSAAIILAICSALSQATIPTRRNLLAKSVLLGNALSSWLSQTNLPGLTLPYILIGVCLAHSVGYNNIYQAQVTSLYNTTYSFELQWTMVLQGAVRGAGQVYGCVSLQSSALVFSALLIFSPVAFAQACLGTLVGAFCDGSTSSSVAVTYDDICIRAPSANDMQIILNEFSQVSKDIGLVISATKTKYFSSISQEPRLVLSKQMVKVCENHKYLGIPVPSPPHTEYVKDLKDCNRDSDR</sequence>
<evidence type="ECO:0000256" key="1">
    <source>
        <dbReference type="ARBA" id="ARBA00004651"/>
    </source>
</evidence>
<dbReference type="PANTHER" id="PTHR10464">
    <property type="entry name" value="UREA TRANSPORTER"/>
    <property type="match status" value="1"/>
</dbReference>
<evidence type="ECO:0000256" key="8">
    <source>
        <dbReference type="SAM" id="MobiDB-lite"/>
    </source>
</evidence>
<name>A0AAN8XB24_HALRR</name>
<dbReference type="Pfam" id="PF03253">
    <property type="entry name" value="UT"/>
    <property type="match status" value="1"/>
</dbReference>
<evidence type="ECO:0000256" key="9">
    <source>
        <dbReference type="SAM" id="Phobius"/>
    </source>
</evidence>
<protein>
    <submittedName>
        <fullName evidence="10">Uncharacterized protein</fullName>
    </submittedName>
</protein>
<evidence type="ECO:0000313" key="11">
    <source>
        <dbReference type="Proteomes" id="UP001381693"/>
    </source>
</evidence>
<feature type="transmembrane region" description="Helical" evidence="9">
    <location>
        <begin position="194"/>
        <end position="212"/>
    </location>
</feature>
<keyword evidence="5 9" id="KW-1133">Transmembrane helix</keyword>
<dbReference type="PANTHER" id="PTHR10464:SF4">
    <property type="entry name" value="UREA TRANSPORTER"/>
    <property type="match status" value="1"/>
</dbReference>
<proteinExistence type="inferred from homology"/>
<dbReference type="GO" id="GO:0015204">
    <property type="term" value="F:urea transmembrane transporter activity"/>
    <property type="evidence" value="ECO:0007669"/>
    <property type="project" value="InterPro"/>
</dbReference>
<dbReference type="GO" id="GO:0005886">
    <property type="term" value="C:plasma membrane"/>
    <property type="evidence" value="ECO:0007669"/>
    <property type="project" value="UniProtKB-SubCell"/>
</dbReference>
<comment type="caution">
    <text evidence="10">The sequence shown here is derived from an EMBL/GenBank/DDBJ whole genome shotgun (WGS) entry which is preliminary data.</text>
</comment>
<feature type="transmembrane region" description="Helical" evidence="9">
    <location>
        <begin position="247"/>
        <end position="265"/>
    </location>
</feature>
<dbReference type="AlphaFoldDB" id="A0AAN8XB24"/>
<evidence type="ECO:0000256" key="5">
    <source>
        <dbReference type="ARBA" id="ARBA00022989"/>
    </source>
</evidence>
<keyword evidence="4 9" id="KW-0812">Transmembrane</keyword>
<dbReference type="Proteomes" id="UP001381693">
    <property type="component" value="Unassembled WGS sequence"/>
</dbReference>
<dbReference type="Gene3D" id="1.10.3430.10">
    <property type="entry name" value="Ammonium transporter AmtB like domains"/>
    <property type="match status" value="1"/>
</dbReference>
<evidence type="ECO:0000256" key="3">
    <source>
        <dbReference type="ARBA" id="ARBA00022475"/>
    </source>
</evidence>
<keyword evidence="6 9" id="KW-0472">Membrane</keyword>
<evidence type="ECO:0000256" key="6">
    <source>
        <dbReference type="ARBA" id="ARBA00023136"/>
    </source>
</evidence>
<reference evidence="10 11" key="1">
    <citation type="submission" date="2023-11" db="EMBL/GenBank/DDBJ databases">
        <title>Halocaridina rubra genome assembly.</title>
        <authorList>
            <person name="Smith C."/>
        </authorList>
    </citation>
    <scope>NUCLEOTIDE SEQUENCE [LARGE SCALE GENOMIC DNA]</scope>
    <source>
        <strain evidence="10">EP-1</strain>
        <tissue evidence="10">Whole</tissue>
    </source>
</reference>
<gene>
    <name evidence="10" type="ORF">SK128_025456</name>
</gene>
<feature type="compositionally biased region" description="Polar residues" evidence="8">
    <location>
        <begin position="19"/>
        <end position="48"/>
    </location>
</feature>
<keyword evidence="11" id="KW-1185">Reference proteome</keyword>
<evidence type="ECO:0000256" key="7">
    <source>
        <dbReference type="ARBA" id="ARBA00033993"/>
    </source>
</evidence>
<evidence type="ECO:0000256" key="4">
    <source>
        <dbReference type="ARBA" id="ARBA00022692"/>
    </source>
</evidence>
<accession>A0AAN8XB24</accession>
<dbReference type="EMBL" id="JAXCGZ010005724">
    <property type="protein sequence ID" value="KAK7081016.1"/>
    <property type="molecule type" value="Genomic_DNA"/>
</dbReference>
<comment type="similarity">
    <text evidence="2">Belongs to the urea transporter family.</text>
</comment>